<feature type="domain" description="DUF4099" evidence="3">
    <location>
        <begin position="6"/>
        <end position="88"/>
    </location>
</feature>
<keyword evidence="2" id="KW-1133">Transmembrane helix</keyword>
<sequence length="287" mass="32564">MNTHVYKASQLPIKELESLGLAKNGKILMDKSDVQSMLEGRRSDMIRLNNIVGPNVKIEKLDAKISLAPDNDGNLKLQFHPIYKDPQYPSFLNEAERTALETDSALNLEKTIVGKDGKPENVLVEYDKETREFIITDTDKVQVPDMVNSEKLTFEQREKYRRGKEVQLADGTRFKQDNTQKQGIISNKGKLVAAFLLGGPLAGLAYLAYSEIKDMKRKPQANQNVEQTEGYKKAYASMLEKNGNKGHNIVQATHIANEQVSKPRTLTEQEWTNRPDQDREQQVGFER</sequence>
<evidence type="ECO:0000256" key="2">
    <source>
        <dbReference type="SAM" id="Phobius"/>
    </source>
</evidence>
<keyword evidence="2" id="KW-0472">Membrane</keyword>
<feature type="compositionally biased region" description="Basic and acidic residues" evidence="1">
    <location>
        <begin position="265"/>
        <end position="287"/>
    </location>
</feature>
<proteinExistence type="predicted"/>
<evidence type="ECO:0000256" key="1">
    <source>
        <dbReference type="SAM" id="MobiDB-lite"/>
    </source>
</evidence>
<reference evidence="4 5" key="1">
    <citation type="submission" date="2020-08" db="EMBL/GenBank/DDBJ databases">
        <title>Genomic Encyclopedia of Type Strains, Phase IV (KMG-V): Genome sequencing to study the core and pangenomes of soil and plant-associated prokaryotes.</title>
        <authorList>
            <person name="Whitman W."/>
        </authorList>
    </citation>
    <scope>NUCLEOTIDE SEQUENCE [LARGE SCALE GENOMIC DNA]</scope>
    <source>
        <strain evidence="4 5">MP601</strain>
    </source>
</reference>
<dbReference type="Proteomes" id="UP000548326">
    <property type="component" value="Unassembled WGS sequence"/>
</dbReference>
<name>A0A841JUJ7_9SPHI</name>
<feature type="region of interest" description="Disordered" evidence="1">
    <location>
        <begin position="256"/>
        <end position="287"/>
    </location>
</feature>
<gene>
    <name evidence="4" type="ORF">HDF22_005652</name>
</gene>
<protein>
    <recommendedName>
        <fullName evidence="3">DUF4099 domain-containing protein</fullName>
    </recommendedName>
</protein>
<keyword evidence="2" id="KW-0812">Transmembrane</keyword>
<accession>A0A841JUJ7</accession>
<dbReference type="AlphaFoldDB" id="A0A841JUJ7"/>
<dbReference type="Pfam" id="PF13351">
    <property type="entry name" value="DUF4099"/>
    <property type="match status" value="1"/>
</dbReference>
<dbReference type="RefSeq" id="WP_183589975.1">
    <property type="nucleotide sequence ID" value="NZ_JACHCA010000025.1"/>
</dbReference>
<dbReference type="InterPro" id="IPR025343">
    <property type="entry name" value="DUF4099"/>
</dbReference>
<evidence type="ECO:0000313" key="5">
    <source>
        <dbReference type="Proteomes" id="UP000548326"/>
    </source>
</evidence>
<evidence type="ECO:0000259" key="3">
    <source>
        <dbReference type="Pfam" id="PF13351"/>
    </source>
</evidence>
<comment type="caution">
    <text evidence="4">The sequence shown here is derived from an EMBL/GenBank/DDBJ whole genome shotgun (WGS) entry which is preliminary data.</text>
</comment>
<evidence type="ECO:0000313" key="4">
    <source>
        <dbReference type="EMBL" id="MBB6131501.1"/>
    </source>
</evidence>
<dbReference type="EMBL" id="JACHCA010000025">
    <property type="protein sequence ID" value="MBB6131501.1"/>
    <property type="molecule type" value="Genomic_DNA"/>
</dbReference>
<organism evidence="4 5">
    <name type="scientific">Mucilaginibacter lappiensis</name>
    <dbReference type="NCBI Taxonomy" id="354630"/>
    <lineage>
        <taxon>Bacteria</taxon>
        <taxon>Pseudomonadati</taxon>
        <taxon>Bacteroidota</taxon>
        <taxon>Sphingobacteriia</taxon>
        <taxon>Sphingobacteriales</taxon>
        <taxon>Sphingobacteriaceae</taxon>
        <taxon>Mucilaginibacter</taxon>
    </lineage>
</organism>
<feature type="transmembrane region" description="Helical" evidence="2">
    <location>
        <begin position="191"/>
        <end position="209"/>
    </location>
</feature>